<gene>
    <name evidence="2" type="ORF">EBN03_28905</name>
</gene>
<feature type="signal peptide" evidence="1">
    <location>
        <begin position="1"/>
        <end position="28"/>
    </location>
</feature>
<reference evidence="2 3" key="1">
    <citation type="submission" date="2018-10" db="EMBL/GenBank/DDBJ databases">
        <title>Isolation from cow dung.</title>
        <authorList>
            <person name="Ling L."/>
        </authorList>
    </citation>
    <scope>NUCLEOTIDE SEQUENCE [LARGE SCALE GENOMIC DNA]</scope>
    <source>
        <strain evidence="2 3">NEAU-LL90</strain>
    </source>
</reference>
<dbReference type="Proteomes" id="UP000279275">
    <property type="component" value="Unassembled WGS sequence"/>
</dbReference>
<evidence type="ECO:0000256" key="1">
    <source>
        <dbReference type="SAM" id="SignalP"/>
    </source>
</evidence>
<proteinExistence type="predicted"/>
<accession>A0A3M2L291</accession>
<keyword evidence="1" id="KW-0732">Signal</keyword>
<dbReference type="GO" id="GO:0005975">
    <property type="term" value="P:carbohydrate metabolic process"/>
    <property type="evidence" value="ECO:0007669"/>
    <property type="project" value="UniProtKB-ARBA"/>
</dbReference>
<organism evidence="2 3">
    <name type="scientific">Nocardia stercoris</name>
    <dbReference type="NCBI Taxonomy" id="2483361"/>
    <lineage>
        <taxon>Bacteria</taxon>
        <taxon>Bacillati</taxon>
        <taxon>Actinomycetota</taxon>
        <taxon>Actinomycetes</taxon>
        <taxon>Mycobacteriales</taxon>
        <taxon>Nocardiaceae</taxon>
        <taxon>Nocardia</taxon>
    </lineage>
</organism>
<evidence type="ECO:0000313" key="3">
    <source>
        <dbReference type="Proteomes" id="UP000279275"/>
    </source>
</evidence>
<dbReference type="RefSeq" id="WP_122191319.1">
    <property type="nucleotide sequence ID" value="NZ_RFFH01000019.1"/>
</dbReference>
<keyword evidence="3" id="KW-1185">Reference proteome</keyword>
<dbReference type="OrthoDB" id="4571099at2"/>
<feature type="chain" id="PRO_5018335782" evidence="1">
    <location>
        <begin position="29"/>
        <end position="155"/>
    </location>
</feature>
<protein>
    <submittedName>
        <fullName evidence="2">Uncharacterized protein</fullName>
    </submittedName>
</protein>
<dbReference type="AlphaFoldDB" id="A0A3M2L291"/>
<name>A0A3M2L291_9NOCA</name>
<dbReference type="EMBL" id="RFFH01000019">
    <property type="protein sequence ID" value="RMI28668.1"/>
    <property type="molecule type" value="Genomic_DNA"/>
</dbReference>
<dbReference type="Gene3D" id="2.60.40.10">
    <property type="entry name" value="Immunoglobulins"/>
    <property type="match status" value="1"/>
</dbReference>
<evidence type="ECO:0000313" key="2">
    <source>
        <dbReference type="EMBL" id="RMI28668.1"/>
    </source>
</evidence>
<dbReference type="InterPro" id="IPR013783">
    <property type="entry name" value="Ig-like_fold"/>
</dbReference>
<sequence>MNKIISGAGIGVVGVAAAAIALAPTASADTTNSGLTVSGFSYVVGGTYTLTANAGLGGLTAVFYDNGTEIGRTGSALGQGTAGNVPVTLPWSPTTAGTHTITEKTVDPFFGNVVGEEGPVTVNVSATGSGSAAAGLPDIGGLFGGLSSATGSGQH</sequence>
<comment type="caution">
    <text evidence="2">The sequence shown here is derived from an EMBL/GenBank/DDBJ whole genome shotgun (WGS) entry which is preliminary data.</text>
</comment>